<gene>
    <name evidence="3" type="ORF">K402DRAFT_71652</name>
</gene>
<keyword evidence="4" id="KW-1185">Reference proteome</keyword>
<evidence type="ECO:0008006" key="5">
    <source>
        <dbReference type="Google" id="ProtNLM"/>
    </source>
</evidence>
<feature type="signal peptide" evidence="2">
    <location>
        <begin position="1"/>
        <end position="19"/>
    </location>
</feature>
<feature type="region of interest" description="Disordered" evidence="1">
    <location>
        <begin position="16"/>
        <end position="40"/>
    </location>
</feature>
<name>A0A6G1HFA8_9PEZI</name>
<evidence type="ECO:0000313" key="3">
    <source>
        <dbReference type="EMBL" id="KAF1991863.1"/>
    </source>
</evidence>
<organism evidence="3 4">
    <name type="scientific">Aulographum hederae CBS 113979</name>
    <dbReference type="NCBI Taxonomy" id="1176131"/>
    <lineage>
        <taxon>Eukaryota</taxon>
        <taxon>Fungi</taxon>
        <taxon>Dikarya</taxon>
        <taxon>Ascomycota</taxon>
        <taxon>Pezizomycotina</taxon>
        <taxon>Dothideomycetes</taxon>
        <taxon>Pleosporomycetidae</taxon>
        <taxon>Aulographales</taxon>
        <taxon>Aulographaceae</taxon>
    </lineage>
</organism>
<sequence>MMCIYQVLICLTANTGMSSQSNRPKGGEKNQVMKGYGRSRDCHRERQKEMQCNVSFAYGRLFKHFKGANTFSCVKLGLRG</sequence>
<evidence type="ECO:0000313" key="4">
    <source>
        <dbReference type="Proteomes" id="UP000800041"/>
    </source>
</evidence>
<dbReference type="Proteomes" id="UP000800041">
    <property type="component" value="Unassembled WGS sequence"/>
</dbReference>
<keyword evidence="2" id="KW-0732">Signal</keyword>
<accession>A0A6G1HFA8</accession>
<evidence type="ECO:0000256" key="2">
    <source>
        <dbReference type="SAM" id="SignalP"/>
    </source>
</evidence>
<protein>
    <recommendedName>
        <fullName evidence="5">Secreted protein</fullName>
    </recommendedName>
</protein>
<dbReference type="AlphaFoldDB" id="A0A6G1HFA8"/>
<dbReference type="EMBL" id="ML977138">
    <property type="protein sequence ID" value="KAF1991863.1"/>
    <property type="molecule type" value="Genomic_DNA"/>
</dbReference>
<feature type="chain" id="PRO_5026319944" description="Secreted protein" evidence="2">
    <location>
        <begin position="20"/>
        <end position="80"/>
    </location>
</feature>
<proteinExistence type="predicted"/>
<reference evidence="3" key="1">
    <citation type="journal article" date="2020" name="Stud. Mycol.">
        <title>101 Dothideomycetes genomes: a test case for predicting lifestyles and emergence of pathogens.</title>
        <authorList>
            <person name="Haridas S."/>
            <person name="Albert R."/>
            <person name="Binder M."/>
            <person name="Bloem J."/>
            <person name="Labutti K."/>
            <person name="Salamov A."/>
            <person name="Andreopoulos B."/>
            <person name="Baker S."/>
            <person name="Barry K."/>
            <person name="Bills G."/>
            <person name="Bluhm B."/>
            <person name="Cannon C."/>
            <person name="Castanera R."/>
            <person name="Culley D."/>
            <person name="Daum C."/>
            <person name="Ezra D."/>
            <person name="Gonzalez J."/>
            <person name="Henrissat B."/>
            <person name="Kuo A."/>
            <person name="Liang C."/>
            <person name="Lipzen A."/>
            <person name="Lutzoni F."/>
            <person name="Magnuson J."/>
            <person name="Mondo S."/>
            <person name="Nolan M."/>
            <person name="Ohm R."/>
            <person name="Pangilinan J."/>
            <person name="Park H.-J."/>
            <person name="Ramirez L."/>
            <person name="Alfaro M."/>
            <person name="Sun H."/>
            <person name="Tritt A."/>
            <person name="Yoshinaga Y."/>
            <person name="Zwiers L.-H."/>
            <person name="Turgeon B."/>
            <person name="Goodwin S."/>
            <person name="Spatafora J."/>
            <person name="Crous P."/>
            <person name="Grigoriev I."/>
        </authorList>
    </citation>
    <scope>NUCLEOTIDE SEQUENCE</scope>
    <source>
        <strain evidence="3">CBS 113979</strain>
    </source>
</reference>
<evidence type="ECO:0000256" key="1">
    <source>
        <dbReference type="SAM" id="MobiDB-lite"/>
    </source>
</evidence>